<comment type="subcellular location">
    <subcellularLocation>
        <location evidence="1">Membrane</location>
        <topology evidence="1">Single-pass membrane protein</topology>
    </subcellularLocation>
</comment>
<gene>
    <name evidence="3" type="ORF">NCTC11694_05428</name>
</gene>
<sequence length="201" mass="22096">MNREHGYTLIETLLTMVVVVILGASGLYGWQSWQRQQRLWQTACQVRDYLVLLRDDANWHNRDRVLSVGQSAEGWCLSASGAMADCRRRDAFTLQPLWPEVSLSAMTPGLGFYGLRNTAWAGHIRLQSAAGGWNIIVSHWGASACVAVRRRHRVCKTARLFPAGNADRDGHQLRAAARQRAFSSGAAVGRASPDPAAVAGK</sequence>
<dbReference type="SUPFAM" id="SSF54523">
    <property type="entry name" value="Pili subunits"/>
    <property type="match status" value="1"/>
</dbReference>
<proteinExistence type="predicted"/>
<protein>
    <submittedName>
        <fullName evidence="3">Prepilin peptidase dependent protein A</fullName>
    </submittedName>
</protein>
<feature type="transmembrane region" description="Helical" evidence="2">
    <location>
        <begin position="6"/>
        <end position="30"/>
    </location>
</feature>
<dbReference type="NCBIfam" id="NF007800">
    <property type="entry name" value="PRK10506.1"/>
    <property type="match status" value="1"/>
</dbReference>
<evidence type="ECO:0000313" key="4">
    <source>
        <dbReference type="Proteomes" id="UP000255050"/>
    </source>
</evidence>
<dbReference type="InterPro" id="IPR045584">
    <property type="entry name" value="Pilin-like"/>
</dbReference>
<keyword evidence="2" id="KW-0472">Membrane</keyword>
<dbReference type="Proteomes" id="UP000255050">
    <property type="component" value="Unassembled WGS sequence"/>
</dbReference>
<dbReference type="InterPro" id="IPR012902">
    <property type="entry name" value="N_methyl_site"/>
</dbReference>
<evidence type="ECO:0000313" key="3">
    <source>
        <dbReference type="EMBL" id="STR44133.1"/>
    </source>
</evidence>
<comment type="caution">
    <text evidence="3">The sequence shown here is derived from an EMBL/GenBank/DDBJ whole genome shotgun (WGS) entry which is preliminary data.</text>
</comment>
<reference evidence="3 4" key="1">
    <citation type="submission" date="2018-06" db="EMBL/GenBank/DDBJ databases">
        <authorList>
            <consortium name="Pathogen Informatics"/>
            <person name="Doyle S."/>
        </authorList>
    </citation>
    <scope>NUCLEOTIDE SEQUENCE [LARGE SCALE GENOMIC DNA]</scope>
    <source>
        <strain evidence="3 4">NCTC11694</strain>
    </source>
</reference>
<organism evidence="3 4">
    <name type="scientific">Klebsiella michiganensis</name>
    <dbReference type="NCBI Taxonomy" id="1134687"/>
    <lineage>
        <taxon>Bacteria</taxon>
        <taxon>Pseudomonadati</taxon>
        <taxon>Pseudomonadota</taxon>
        <taxon>Gammaproteobacteria</taxon>
        <taxon>Enterobacterales</taxon>
        <taxon>Enterobacteriaceae</taxon>
        <taxon>Klebsiella/Raoultella group</taxon>
        <taxon>Klebsiella</taxon>
    </lineage>
</organism>
<dbReference type="EMBL" id="UGJR01000002">
    <property type="protein sequence ID" value="STR44133.1"/>
    <property type="molecule type" value="Genomic_DNA"/>
</dbReference>
<dbReference type="NCBIfam" id="TIGR02532">
    <property type="entry name" value="IV_pilin_GFxxxE"/>
    <property type="match status" value="1"/>
</dbReference>
<dbReference type="Pfam" id="PF07963">
    <property type="entry name" value="N_methyl"/>
    <property type="match status" value="1"/>
</dbReference>
<dbReference type="AlphaFoldDB" id="A0A7H4M6V7"/>
<keyword evidence="2" id="KW-0812">Transmembrane</keyword>
<evidence type="ECO:0000256" key="1">
    <source>
        <dbReference type="ARBA" id="ARBA00004167"/>
    </source>
</evidence>
<name>A0A7H4M6V7_9ENTR</name>
<keyword evidence="2" id="KW-1133">Transmembrane helix</keyword>
<dbReference type="GO" id="GO:0016020">
    <property type="term" value="C:membrane"/>
    <property type="evidence" value="ECO:0007669"/>
    <property type="project" value="UniProtKB-SubCell"/>
</dbReference>
<accession>A0A7H4M6V7</accession>
<dbReference type="PROSITE" id="PS00409">
    <property type="entry name" value="PROKAR_NTER_METHYL"/>
    <property type="match status" value="1"/>
</dbReference>
<evidence type="ECO:0000256" key="2">
    <source>
        <dbReference type="SAM" id="Phobius"/>
    </source>
</evidence>